<organism evidence="1 2">
    <name type="scientific">Segatella buccae ATCC 33574</name>
    <dbReference type="NCBI Taxonomy" id="873513"/>
    <lineage>
        <taxon>Bacteria</taxon>
        <taxon>Pseudomonadati</taxon>
        <taxon>Bacteroidota</taxon>
        <taxon>Bacteroidia</taxon>
        <taxon>Bacteroidales</taxon>
        <taxon>Prevotellaceae</taxon>
        <taxon>Segatella</taxon>
    </lineage>
</organism>
<dbReference type="Proteomes" id="UP000003112">
    <property type="component" value="Unassembled WGS sequence"/>
</dbReference>
<proteinExistence type="predicted"/>
<evidence type="ECO:0000313" key="1">
    <source>
        <dbReference type="EMBL" id="EFU30127.1"/>
    </source>
</evidence>
<comment type="caution">
    <text evidence="1">The sequence shown here is derived from an EMBL/GenBank/DDBJ whole genome shotgun (WGS) entry which is preliminary data.</text>
</comment>
<name>E6K8G7_9BACT</name>
<dbReference type="EMBL" id="AEPD01000029">
    <property type="protein sequence ID" value="EFU30127.1"/>
    <property type="molecule type" value="Genomic_DNA"/>
</dbReference>
<dbReference type="HOGENOM" id="CLU_2509919_0_0_10"/>
<evidence type="ECO:0000313" key="2">
    <source>
        <dbReference type="Proteomes" id="UP000003112"/>
    </source>
</evidence>
<dbReference type="STRING" id="873513.HMPREF6485_1904"/>
<gene>
    <name evidence="1" type="ORF">HMPREF6485_1904</name>
</gene>
<dbReference type="AlphaFoldDB" id="E6K8G7"/>
<accession>E6K8G7</accession>
<sequence length="85" mass="9849">MIFPVDLHLRQVCIIFAMAKEAQRCFLFLAPHPSKEDFWSKQACERGTLNRSSGLFELLSVAFLHGHLGRMEILKGQMGQIWRME</sequence>
<keyword evidence="2" id="KW-1185">Reference proteome</keyword>
<reference evidence="1 2" key="1">
    <citation type="submission" date="2010-10" db="EMBL/GenBank/DDBJ databases">
        <authorList>
            <person name="Muzny D."/>
            <person name="Qin X."/>
            <person name="Deng J."/>
            <person name="Jiang H."/>
            <person name="Liu Y."/>
            <person name="Qu J."/>
            <person name="Song X.-Z."/>
            <person name="Zhang L."/>
            <person name="Thornton R."/>
            <person name="Coyle M."/>
            <person name="Francisco L."/>
            <person name="Jackson L."/>
            <person name="Javaid M."/>
            <person name="Korchina V."/>
            <person name="Kovar C."/>
            <person name="Mata R."/>
            <person name="Mathew T."/>
            <person name="Ngo R."/>
            <person name="Nguyen L."/>
            <person name="Nguyen N."/>
            <person name="Okwuonu G."/>
            <person name="Ongeri F."/>
            <person name="Pham C."/>
            <person name="Simmons D."/>
            <person name="Wilczek-Boney K."/>
            <person name="Hale W."/>
            <person name="Jakkamsetti A."/>
            <person name="Pham P."/>
            <person name="Ruth R."/>
            <person name="San Lucas F."/>
            <person name="Warren J."/>
            <person name="Zhang J."/>
            <person name="Zhao Z."/>
            <person name="Zhou C."/>
            <person name="Zhu D."/>
            <person name="Lee S."/>
            <person name="Bess C."/>
            <person name="Blankenburg K."/>
            <person name="Forbes L."/>
            <person name="Fu Q."/>
            <person name="Gubbala S."/>
            <person name="Hirani K."/>
            <person name="Jayaseelan J.C."/>
            <person name="Lara F."/>
            <person name="Munidasa M."/>
            <person name="Palculict T."/>
            <person name="Patil S."/>
            <person name="Pu L.-L."/>
            <person name="Saada N."/>
            <person name="Tang L."/>
            <person name="Weissenberger G."/>
            <person name="Zhu Y."/>
            <person name="Hemphill L."/>
            <person name="Shang Y."/>
            <person name="Youmans B."/>
            <person name="Ayvaz T."/>
            <person name="Ross M."/>
            <person name="Santibanez J."/>
            <person name="Aqrawi P."/>
            <person name="Gross S."/>
            <person name="Joshi V."/>
            <person name="Fowler G."/>
            <person name="Nazareth L."/>
            <person name="Reid J."/>
            <person name="Worley K."/>
            <person name="Petrosino J."/>
            <person name="Highlander S."/>
            <person name="Gibbs R."/>
        </authorList>
    </citation>
    <scope>NUCLEOTIDE SEQUENCE [LARGE SCALE GENOMIC DNA]</scope>
    <source>
        <strain evidence="1 2">ATCC 33574</strain>
    </source>
</reference>
<protein>
    <submittedName>
        <fullName evidence="1">Uncharacterized protein</fullName>
    </submittedName>
</protein>